<organism evidence="1 2">
    <name type="scientific">Candidatus Chlamydia sanziniae</name>
    <dbReference type="NCBI Taxonomy" id="1806891"/>
    <lineage>
        <taxon>Bacteria</taxon>
        <taxon>Pseudomonadati</taxon>
        <taxon>Chlamydiota</taxon>
        <taxon>Chlamydiia</taxon>
        <taxon>Chlamydiales</taxon>
        <taxon>Chlamydiaceae</taxon>
        <taxon>Chlamydia/Chlamydophila group</taxon>
        <taxon>Chlamydia</taxon>
    </lineage>
</organism>
<evidence type="ECO:0000313" key="1">
    <source>
        <dbReference type="EMBL" id="ANH78928.1"/>
    </source>
</evidence>
<name>A0A1A9HVB0_9CHLA</name>
<dbReference type="PATRIC" id="fig|1806891.3.peg.752"/>
<dbReference type="STRING" id="1806891.Cs308_0758"/>
<dbReference type="EMBL" id="CP014639">
    <property type="protein sequence ID" value="ANH78928.1"/>
    <property type="molecule type" value="Genomic_DNA"/>
</dbReference>
<evidence type="ECO:0000313" key="2">
    <source>
        <dbReference type="Proteomes" id="UP000078162"/>
    </source>
</evidence>
<keyword evidence="2" id="KW-1185">Reference proteome</keyword>
<proteinExistence type="predicted"/>
<protein>
    <submittedName>
        <fullName evidence="1">Uncharacterized protein</fullName>
    </submittedName>
</protein>
<gene>
    <name evidence="1" type="ORF">Cs308_0758</name>
</gene>
<reference evidence="1 2" key="1">
    <citation type="submission" date="2016-03" db="EMBL/GenBank/DDBJ databases">
        <title>Culture-independent genomics supports pathogen discovery for uncultivable bacteria within the genus Chlamydia.</title>
        <authorList>
            <person name="Taylor-Brown A."/>
            <person name="Bachmann N.L."/>
            <person name="Borel N."/>
            <person name="Polkinghorne A."/>
        </authorList>
    </citation>
    <scope>NUCLEOTIDE SEQUENCE [LARGE SCALE GENOMIC DNA]</scope>
    <source>
        <strain evidence="1 2">2742-308</strain>
    </source>
</reference>
<dbReference type="Proteomes" id="UP000078162">
    <property type="component" value="Chromosome"/>
</dbReference>
<sequence length="48" mass="5676">MAFWIFYSRQLDSMTRQSAIYIARYSIKKITGNMAEKHYAGRAPEFLL</sequence>
<dbReference type="KEGG" id="csaz:Cs308_0758"/>
<accession>A0A1A9HVB0</accession>
<dbReference type="AlphaFoldDB" id="A0A1A9HVB0"/>